<reference evidence="17" key="1">
    <citation type="journal article" date="2018" name="Sci. Rep.">
        <title>Lignite coal burning seam in the remote Altai Mountains harbors a hydrogen-driven thermophilic microbial community.</title>
        <authorList>
            <person name="Kadnikov V.V."/>
            <person name="Mardanov A.V."/>
            <person name="Ivasenko D.A."/>
            <person name="Antsiferov D.V."/>
            <person name="Beletsky A.V."/>
            <person name="Karnachuk O.V."/>
            <person name="Ravin N.V."/>
        </authorList>
    </citation>
    <scope>NUCLEOTIDE SEQUENCE [LARGE SCALE GENOMIC DNA]</scope>
</reference>
<dbReference type="SUPFAM" id="SSF57783">
    <property type="entry name" value="Zinc beta-ribbon"/>
    <property type="match status" value="1"/>
</dbReference>
<evidence type="ECO:0000256" key="10">
    <source>
        <dbReference type="ARBA" id="ARBA00023125"/>
    </source>
</evidence>
<protein>
    <recommendedName>
        <fullName evidence="12 13">DNA primase</fullName>
        <ecNumber evidence="12">2.7.7.101</ecNumber>
    </recommendedName>
</protein>
<dbReference type="InterPro" id="IPR030846">
    <property type="entry name" value="DnaG_bac"/>
</dbReference>
<dbReference type="SUPFAM" id="SSF56731">
    <property type="entry name" value="DNA primase core"/>
    <property type="match status" value="1"/>
</dbReference>
<dbReference type="GO" id="GO:0003677">
    <property type="term" value="F:DNA binding"/>
    <property type="evidence" value="ECO:0007669"/>
    <property type="project" value="UniProtKB-KW"/>
</dbReference>
<evidence type="ECO:0000256" key="14">
    <source>
        <dbReference type="PIRSR" id="PIRSR002811-1"/>
    </source>
</evidence>
<evidence type="ECO:0000256" key="2">
    <source>
        <dbReference type="ARBA" id="ARBA00022515"/>
    </source>
</evidence>
<dbReference type="EC" id="2.7.7.101" evidence="12"/>
<dbReference type="PIRSF" id="PIRSF002811">
    <property type="entry name" value="DnaG"/>
    <property type="match status" value="1"/>
</dbReference>
<dbReference type="GO" id="GO:0000428">
    <property type="term" value="C:DNA-directed RNA polymerase complex"/>
    <property type="evidence" value="ECO:0007669"/>
    <property type="project" value="UniProtKB-KW"/>
</dbReference>
<dbReference type="Gene3D" id="3.40.1360.10">
    <property type="match status" value="1"/>
</dbReference>
<evidence type="ECO:0000256" key="9">
    <source>
        <dbReference type="ARBA" id="ARBA00022842"/>
    </source>
</evidence>
<name>A0A2R6Y2Z1_9BACL</name>
<evidence type="ECO:0000256" key="11">
    <source>
        <dbReference type="ARBA" id="ARBA00023163"/>
    </source>
</evidence>
<dbReference type="GO" id="GO:0006269">
    <property type="term" value="P:DNA replication, synthesis of primer"/>
    <property type="evidence" value="ECO:0007669"/>
    <property type="project" value="UniProtKB-UniRule"/>
</dbReference>
<comment type="caution">
    <text evidence="16">The sequence shown here is derived from an EMBL/GenBank/DDBJ whole genome shotgun (WGS) entry which is preliminary data.</text>
</comment>
<dbReference type="GO" id="GO:0003899">
    <property type="term" value="F:DNA-directed RNA polymerase activity"/>
    <property type="evidence" value="ECO:0007669"/>
    <property type="project" value="UniProtKB-UniRule"/>
</dbReference>
<dbReference type="InterPro" id="IPR050219">
    <property type="entry name" value="DnaG_primase"/>
</dbReference>
<dbReference type="GO" id="GO:1990077">
    <property type="term" value="C:primosome complex"/>
    <property type="evidence" value="ECO:0007669"/>
    <property type="project" value="UniProtKB-KW"/>
</dbReference>
<evidence type="ECO:0000256" key="6">
    <source>
        <dbReference type="ARBA" id="ARBA00022723"/>
    </source>
</evidence>
<dbReference type="InterPro" id="IPR034151">
    <property type="entry name" value="TOPRIM_DnaG_bac"/>
</dbReference>
<keyword evidence="5 12" id="KW-0235">DNA replication</keyword>
<dbReference type="FunFam" id="3.90.580.10:FF:000001">
    <property type="entry name" value="DNA primase"/>
    <property type="match status" value="1"/>
</dbReference>
<dbReference type="GO" id="GO:0005737">
    <property type="term" value="C:cytoplasm"/>
    <property type="evidence" value="ECO:0007669"/>
    <property type="project" value="TreeGrafter"/>
</dbReference>
<evidence type="ECO:0000256" key="13">
    <source>
        <dbReference type="PIRNR" id="PIRNR002811"/>
    </source>
</evidence>
<dbReference type="InterPro" id="IPR013264">
    <property type="entry name" value="DNAG_N"/>
</dbReference>
<dbReference type="PANTHER" id="PTHR30313">
    <property type="entry name" value="DNA PRIMASE"/>
    <property type="match status" value="1"/>
</dbReference>
<dbReference type="HAMAP" id="MF_00974">
    <property type="entry name" value="DNA_primase_DnaG"/>
    <property type="match status" value="1"/>
</dbReference>
<dbReference type="Pfam" id="PF13155">
    <property type="entry name" value="Toprim_2"/>
    <property type="match status" value="1"/>
</dbReference>
<feature type="domain" description="Toprim" evidence="15">
    <location>
        <begin position="259"/>
        <end position="340"/>
    </location>
</feature>
<comment type="subunit">
    <text evidence="12">Monomer. Interacts with DnaB.</text>
</comment>
<accession>A0A2R6Y2Z1</accession>
<dbReference type="SMART" id="SM00400">
    <property type="entry name" value="ZnF_CHCC"/>
    <property type="match status" value="1"/>
</dbReference>
<evidence type="ECO:0000256" key="7">
    <source>
        <dbReference type="ARBA" id="ARBA00022771"/>
    </source>
</evidence>
<dbReference type="CDD" id="cd03364">
    <property type="entry name" value="TOPRIM_DnaG_primases"/>
    <property type="match status" value="1"/>
</dbReference>
<keyword evidence="9" id="KW-0460">Magnesium</keyword>
<keyword evidence="10 12" id="KW-0238">DNA-binding</keyword>
<dbReference type="Pfam" id="PF01807">
    <property type="entry name" value="Zn_ribbon_DnaG"/>
    <property type="match status" value="1"/>
</dbReference>
<comment type="function">
    <text evidence="12 13">RNA polymerase that catalyzes the synthesis of short RNA molecules used as primers for DNA polymerase during DNA replication.</text>
</comment>
<dbReference type="InterPro" id="IPR016136">
    <property type="entry name" value="DNA_helicase_N/primase_C"/>
</dbReference>
<organism evidence="16 17">
    <name type="scientific">Candidatus Carbonibacillus altaicus</name>
    <dbReference type="NCBI Taxonomy" id="2163959"/>
    <lineage>
        <taxon>Bacteria</taxon>
        <taxon>Bacillati</taxon>
        <taxon>Bacillota</taxon>
        <taxon>Bacilli</taxon>
        <taxon>Bacillales</taxon>
        <taxon>Candidatus Carbonibacillus</taxon>
    </lineage>
</organism>
<dbReference type="InterPro" id="IPR006295">
    <property type="entry name" value="DNA_primase_DnaG"/>
</dbReference>
<dbReference type="Gene3D" id="3.90.580.10">
    <property type="entry name" value="Zinc finger, CHC2-type domain"/>
    <property type="match status" value="1"/>
</dbReference>
<dbReference type="Gene3D" id="3.90.980.10">
    <property type="entry name" value="DNA primase, catalytic core, N-terminal domain"/>
    <property type="match status" value="1"/>
</dbReference>
<dbReference type="SMART" id="SM00493">
    <property type="entry name" value="TOPRIM"/>
    <property type="match status" value="1"/>
</dbReference>
<dbReference type="Pfam" id="PF08275">
    <property type="entry name" value="DNAG_N"/>
    <property type="match status" value="1"/>
</dbReference>
<dbReference type="Proteomes" id="UP000244338">
    <property type="component" value="Unassembled WGS sequence"/>
</dbReference>
<comment type="domain">
    <text evidence="12">Contains an N-terminal zinc-binding domain, a central core domain that contains the primase activity, and a C-terminal DnaB-binding domain.</text>
</comment>
<keyword evidence="8 12" id="KW-0862">Zinc</keyword>
<comment type="catalytic activity">
    <reaction evidence="12">
        <text>ssDNA + n NTP = ssDNA/pppN(pN)n-1 hybrid + (n-1) diphosphate.</text>
        <dbReference type="EC" id="2.7.7.101"/>
    </reaction>
</comment>
<dbReference type="PROSITE" id="PS50880">
    <property type="entry name" value="TOPRIM"/>
    <property type="match status" value="1"/>
</dbReference>
<gene>
    <name evidence="12" type="primary">dnaG</name>
    <name evidence="16" type="ORF">BSOLF_2314</name>
</gene>
<evidence type="ECO:0000256" key="1">
    <source>
        <dbReference type="ARBA" id="ARBA00022478"/>
    </source>
</evidence>
<dbReference type="InterPro" id="IPR002694">
    <property type="entry name" value="Znf_CHC2"/>
</dbReference>
<proteinExistence type="inferred from homology"/>
<keyword evidence="2 12" id="KW-0639">Primosome</keyword>
<keyword evidence="11 12" id="KW-0804">Transcription</keyword>
<keyword evidence="1 12" id="KW-0240">DNA-directed RNA polymerase</keyword>
<evidence type="ECO:0000313" key="17">
    <source>
        <dbReference type="Proteomes" id="UP000244338"/>
    </source>
</evidence>
<dbReference type="AlphaFoldDB" id="A0A2R6Y2Z1"/>
<evidence type="ECO:0000256" key="12">
    <source>
        <dbReference type="HAMAP-Rule" id="MF_00974"/>
    </source>
</evidence>
<comment type="cofactor">
    <cofactor evidence="12 13 14">
        <name>Zn(2+)</name>
        <dbReference type="ChEBI" id="CHEBI:29105"/>
    </cofactor>
    <text evidence="12 13 14">Binds 1 zinc ion per monomer.</text>
</comment>
<evidence type="ECO:0000313" key="16">
    <source>
        <dbReference type="EMBL" id="PTQ57044.1"/>
    </source>
</evidence>
<dbReference type="InterPro" id="IPR006171">
    <property type="entry name" value="TOPRIM_dom"/>
</dbReference>
<sequence length="616" mass="69347">MRIPETVIESVRQASDIVDVIGSYVQLKKQGKNYMGLCPFHADRTPSFSVVPDKQFFHCFGCHIGGDVFRFIMEIEGLSYPEAIQFLAEKAGVPLPDVELKQEDERAFLRRRLKEAHALAAQYYHYVLNQTKYGETAKEYLWQRGLLDATIEAYHLGYAPGRPVDHLTRFLLKRGFTEEELTSAGLSMKEDGNKKLRDRFLDRVMIPLEDVGGAIVAFTGRRLDDGKPKYLNSPETPIFSKSKMLFNLSRAKRTLRRSGTAILLEGHLDVLTLVQSGLTDVVASGGTSFTEEMALLLRRYVERAIILFDSDEAGLTSAERTAEILLDQGMEVRIGRLPDGQDPDAYVRAYGHDKLETDILAQALPYPAFQLERLRRGVDWEDATERGRFLERAADVIARIPSPLERDQYAQTVAREFVLPKETFLEAVGRARRSYLRRQKKVQINGMNSTTGGLLSIDSSERGPVKAHVQAEERLIAAMLDDPSWVPRVMEHVGDAFVTEVHTVIVAHLYALYEPDVSAEKLRAMLMTALDEPQHKDQLTHILLKMDEVPPLTEEAFNDLVAAILSPPLQAALKEKTQALTRALEQGRFQEAQAIKADVERLKDELNALKLTLSSS</sequence>
<evidence type="ECO:0000256" key="8">
    <source>
        <dbReference type="ARBA" id="ARBA00022833"/>
    </source>
</evidence>
<keyword evidence="4 12" id="KW-0548">Nucleotidyltransferase</keyword>
<evidence type="ECO:0000256" key="4">
    <source>
        <dbReference type="ARBA" id="ARBA00022695"/>
    </source>
</evidence>
<dbReference type="GO" id="GO:0008270">
    <property type="term" value="F:zinc ion binding"/>
    <property type="evidence" value="ECO:0007669"/>
    <property type="project" value="UniProtKB-UniRule"/>
</dbReference>
<dbReference type="InterPro" id="IPR036977">
    <property type="entry name" value="DNA_primase_Znf_CHC2"/>
</dbReference>
<keyword evidence="7 12" id="KW-0863">Zinc-finger</keyword>
<dbReference type="PANTHER" id="PTHR30313:SF2">
    <property type="entry name" value="DNA PRIMASE"/>
    <property type="match status" value="1"/>
</dbReference>
<evidence type="ECO:0000256" key="5">
    <source>
        <dbReference type="ARBA" id="ARBA00022705"/>
    </source>
</evidence>
<dbReference type="InterPro" id="IPR019475">
    <property type="entry name" value="DNA_primase_DnaB-bd"/>
</dbReference>
<feature type="zinc finger region" description="CHC2-type" evidence="12 14">
    <location>
        <begin position="38"/>
        <end position="62"/>
    </location>
</feature>
<keyword evidence="6 12" id="KW-0479">Metal-binding</keyword>
<evidence type="ECO:0000259" key="15">
    <source>
        <dbReference type="PROSITE" id="PS50880"/>
    </source>
</evidence>
<dbReference type="EMBL" id="PEBX01000014">
    <property type="protein sequence ID" value="PTQ57044.1"/>
    <property type="molecule type" value="Genomic_DNA"/>
</dbReference>
<dbReference type="NCBIfam" id="TIGR01391">
    <property type="entry name" value="dnaG"/>
    <property type="match status" value="1"/>
</dbReference>
<dbReference type="Pfam" id="PF10410">
    <property type="entry name" value="DnaB_bind"/>
    <property type="match status" value="1"/>
</dbReference>
<comment type="similarity">
    <text evidence="12 13">Belongs to the DnaG primase family.</text>
</comment>
<dbReference type="InterPro" id="IPR037068">
    <property type="entry name" value="DNA_primase_core_N_sf"/>
</dbReference>
<dbReference type="Gene3D" id="1.10.860.10">
    <property type="entry name" value="DNAb Helicase, Chain A"/>
    <property type="match status" value="1"/>
</dbReference>
<evidence type="ECO:0000256" key="3">
    <source>
        <dbReference type="ARBA" id="ARBA00022679"/>
    </source>
</evidence>
<keyword evidence="3 12" id="KW-0808">Transferase</keyword>